<reference evidence="1" key="1">
    <citation type="submission" date="2017-04" db="EMBL/GenBank/DDBJ databases">
        <title>Unveiling RNA virosphere associated with marine microorganisms.</title>
        <authorList>
            <person name="Urayama S."/>
            <person name="Takaki Y."/>
            <person name="Nishi S."/>
            <person name="Yoshida Y."/>
            <person name="Deguchi S."/>
            <person name="Takai K."/>
            <person name="Nunoura T."/>
        </authorList>
    </citation>
    <scope>NUCLEOTIDE SEQUENCE</scope>
</reference>
<comment type="caution">
    <text evidence="1">The sequence shown here is derived from an EMBL/GenBank/DDBJ whole genome shotgun (WGS) entry which is preliminary data.</text>
</comment>
<protein>
    <submittedName>
        <fullName evidence="1">Uncharacterized protein</fullName>
    </submittedName>
</protein>
<proteinExistence type="predicted"/>
<organism evidence="1">
    <name type="scientific">viral metagenome</name>
    <dbReference type="NCBI Taxonomy" id="1070528"/>
    <lineage>
        <taxon>unclassified sequences</taxon>
        <taxon>metagenomes</taxon>
        <taxon>organismal metagenomes</taxon>
    </lineage>
</organism>
<evidence type="ECO:0000313" key="1">
    <source>
        <dbReference type="EMBL" id="GBH22165.1"/>
    </source>
</evidence>
<name>A0A2V0RIU2_9ZZZZ</name>
<dbReference type="EMBL" id="BDQA01000717">
    <property type="protein sequence ID" value="GBH22165.1"/>
    <property type="molecule type" value="Genomic_RNA"/>
</dbReference>
<sequence length="175" mass="18612">MIIRHAMNWSKFNTCKVQPNTADPNDRFTGPAYIPLARVQAYTAGLGNTANDVVLFIDGAPITVAIAGGEPSFTQALAQRAAAKGGPNPDVNTFDKYVPISHVISSVTYTAYVKLTQISYFAEDTSGNPGVTLVRLSGGLLVYQDLANDLAWINVQSPALLVPLAIDDFALSIGI</sequence>
<accession>A0A2V0RIU2</accession>
<dbReference type="AlphaFoldDB" id="A0A2V0RIU2"/>